<dbReference type="OrthoDB" id="551431at2759"/>
<dbReference type="PANTHER" id="PTHR28626:SF3">
    <property type="entry name" value="SRR1-LIKE PROTEIN"/>
    <property type="match status" value="1"/>
</dbReference>
<dbReference type="PANTHER" id="PTHR28626">
    <property type="entry name" value="SRR1-LIKE PROTEIN"/>
    <property type="match status" value="1"/>
</dbReference>
<evidence type="ECO:0000313" key="5">
    <source>
        <dbReference type="Proteomes" id="UP000001876"/>
    </source>
</evidence>
<keyword evidence="5" id="KW-1185">Reference proteome</keyword>
<dbReference type="KEGG" id="mpp:MICPUCDRAFT_58983"/>
<dbReference type="GO" id="GO:0005737">
    <property type="term" value="C:cytoplasm"/>
    <property type="evidence" value="ECO:0007669"/>
    <property type="project" value="TreeGrafter"/>
</dbReference>
<feature type="domain" description="SRR1-like" evidence="3">
    <location>
        <begin position="105"/>
        <end position="290"/>
    </location>
</feature>
<protein>
    <submittedName>
        <fullName evidence="4">Predicted protein</fullName>
    </submittedName>
</protein>
<reference evidence="4 5" key="1">
    <citation type="journal article" date="2009" name="Science">
        <title>Green evolution and dynamic adaptations revealed by genomes of the marine picoeukaryotes Micromonas.</title>
        <authorList>
            <person name="Worden A.Z."/>
            <person name="Lee J.H."/>
            <person name="Mock T."/>
            <person name="Rouze P."/>
            <person name="Simmons M.P."/>
            <person name="Aerts A.L."/>
            <person name="Allen A.E."/>
            <person name="Cuvelier M.L."/>
            <person name="Derelle E."/>
            <person name="Everett M.V."/>
            <person name="Foulon E."/>
            <person name="Grimwood J."/>
            <person name="Gundlach H."/>
            <person name="Henrissat B."/>
            <person name="Napoli C."/>
            <person name="McDonald S.M."/>
            <person name="Parker M.S."/>
            <person name="Rombauts S."/>
            <person name="Salamov A."/>
            <person name="Von Dassow P."/>
            <person name="Badger J.H."/>
            <person name="Coutinho P.M."/>
            <person name="Demir E."/>
            <person name="Dubchak I."/>
            <person name="Gentemann C."/>
            <person name="Eikrem W."/>
            <person name="Gready J.E."/>
            <person name="John U."/>
            <person name="Lanier W."/>
            <person name="Lindquist E.A."/>
            <person name="Lucas S."/>
            <person name="Mayer K.F."/>
            <person name="Moreau H."/>
            <person name="Not F."/>
            <person name="Otillar R."/>
            <person name="Panaud O."/>
            <person name="Pangilinan J."/>
            <person name="Paulsen I."/>
            <person name="Piegu B."/>
            <person name="Poliakov A."/>
            <person name="Robbens S."/>
            <person name="Schmutz J."/>
            <person name="Toulza E."/>
            <person name="Wyss T."/>
            <person name="Zelensky A."/>
            <person name="Zhou K."/>
            <person name="Armbrust E.V."/>
            <person name="Bhattacharya D."/>
            <person name="Goodenough U.W."/>
            <person name="Van de Peer Y."/>
            <person name="Grigoriev I.V."/>
        </authorList>
    </citation>
    <scope>NUCLEOTIDE SEQUENCE [LARGE SCALE GENOMIC DNA]</scope>
    <source>
        <strain evidence="4 5">CCMP1545</strain>
    </source>
</reference>
<dbReference type="InterPro" id="IPR040044">
    <property type="entry name" value="SRR1L"/>
</dbReference>
<dbReference type="GO" id="GO:0005634">
    <property type="term" value="C:nucleus"/>
    <property type="evidence" value="ECO:0007669"/>
    <property type="project" value="TreeGrafter"/>
</dbReference>
<evidence type="ECO:0000256" key="1">
    <source>
        <dbReference type="ARBA" id="ARBA00009856"/>
    </source>
</evidence>
<dbReference type="Pfam" id="PF07985">
    <property type="entry name" value="SRR1"/>
    <property type="match status" value="1"/>
</dbReference>
<feature type="compositionally biased region" description="Low complexity" evidence="2">
    <location>
        <begin position="83"/>
        <end position="92"/>
    </location>
</feature>
<proteinExistence type="inferred from homology"/>
<dbReference type="RefSeq" id="XP_003059582.1">
    <property type="nucleotide sequence ID" value="XM_003059536.1"/>
</dbReference>
<gene>
    <name evidence="4" type="ORF">MICPUCDRAFT_58983</name>
</gene>
<name>C1MUY7_MICPC</name>
<evidence type="ECO:0000313" key="4">
    <source>
        <dbReference type="EMBL" id="EEH56714.1"/>
    </source>
</evidence>
<accession>C1MUY7</accession>
<dbReference type="AlphaFoldDB" id="C1MUY7"/>
<evidence type="ECO:0000259" key="3">
    <source>
        <dbReference type="Pfam" id="PF07985"/>
    </source>
</evidence>
<dbReference type="Proteomes" id="UP000001876">
    <property type="component" value="Unassembled WGS sequence"/>
</dbReference>
<evidence type="ECO:0000256" key="2">
    <source>
        <dbReference type="SAM" id="MobiDB-lite"/>
    </source>
</evidence>
<feature type="region of interest" description="Disordered" evidence="2">
    <location>
        <begin position="77"/>
        <end position="101"/>
    </location>
</feature>
<dbReference type="InterPro" id="IPR012942">
    <property type="entry name" value="SRR1-like"/>
</dbReference>
<comment type="similarity">
    <text evidence="1">Belongs to the SRR1 family.</text>
</comment>
<dbReference type="EMBL" id="GG663740">
    <property type="protein sequence ID" value="EEH56714.1"/>
    <property type="molecule type" value="Genomic_DNA"/>
</dbReference>
<organism evidence="5">
    <name type="scientific">Micromonas pusilla (strain CCMP1545)</name>
    <name type="common">Picoplanktonic green alga</name>
    <dbReference type="NCBI Taxonomy" id="564608"/>
    <lineage>
        <taxon>Eukaryota</taxon>
        <taxon>Viridiplantae</taxon>
        <taxon>Chlorophyta</taxon>
        <taxon>Mamiellophyceae</taxon>
        <taxon>Mamiellales</taxon>
        <taxon>Mamiellaceae</taxon>
        <taxon>Micromonas</taxon>
    </lineage>
</organism>
<dbReference type="GeneID" id="9685022"/>
<sequence>MADADEWTVVGAKSRRKMSGRSFEALQRAAVAGAQTAAEDAPGMTTERAAAAFERARREVEAAPFLPALLRALEPSTSDADDATNAAAADAADATDDANDAARRRAFPRPDAVVVLGLGSPSASLVSRYQLALALALAERFDVPRASVALYDPAFSPVDVALLTRVLGCRAMTREASDAIAGDAATPRTTPTMFFMPHCEAWLYENVLRAHWGRAGREAKPPLRAHSFCGNTFETYVERWATRGGDPKRPRRVLAAAGLIGDVERGGIAVEVDPTGSFDGRGAFNDTSVMVAGGAGAALPEVSDDDDDESP</sequence>
<dbReference type="eggNOG" id="KOG3131">
    <property type="taxonomic scope" value="Eukaryota"/>
</dbReference>